<proteinExistence type="predicted"/>
<keyword evidence="5 11" id="KW-0472">Membrane</keyword>
<keyword evidence="2" id="KW-0444">Lipid biosynthesis</keyword>
<keyword evidence="9" id="KW-1208">Phospholipid metabolism</keyword>
<organism evidence="12">
    <name type="scientific">hydrothermal vent metagenome</name>
    <dbReference type="NCBI Taxonomy" id="652676"/>
    <lineage>
        <taxon>unclassified sequences</taxon>
        <taxon>metagenomes</taxon>
        <taxon>ecological metagenomes</taxon>
    </lineage>
</organism>
<keyword evidence="6" id="KW-0865">Zymogen</keyword>
<evidence type="ECO:0000256" key="5">
    <source>
        <dbReference type="ARBA" id="ARBA00023136"/>
    </source>
</evidence>
<evidence type="ECO:0000256" key="4">
    <source>
        <dbReference type="ARBA" id="ARBA00023098"/>
    </source>
</evidence>
<gene>
    <name evidence="12" type="ORF">MNBD_GAMMA25-1729</name>
</gene>
<dbReference type="AlphaFoldDB" id="A0A3B1AYY7"/>
<dbReference type="InterPro" id="IPR033175">
    <property type="entry name" value="PSD-A"/>
</dbReference>
<dbReference type="Pfam" id="PF02666">
    <property type="entry name" value="PS_Dcarbxylase"/>
    <property type="match status" value="1"/>
</dbReference>
<evidence type="ECO:0000256" key="8">
    <source>
        <dbReference type="ARBA" id="ARBA00023239"/>
    </source>
</evidence>
<keyword evidence="11" id="KW-0812">Transmembrane</keyword>
<dbReference type="PANTHER" id="PTHR35809:SF1">
    <property type="entry name" value="ARCHAETIDYLSERINE DECARBOXYLASE PROENZYME-RELATED"/>
    <property type="match status" value="1"/>
</dbReference>
<evidence type="ECO:0000256" key="9">
    <source>
        <dbReference type="ARBA" id="ARBA00023264"/>
    </source>
</evidence>
<keyword evidence="8" id="KW-0456">Lyase</keyword>
<keyword evidence="3" id="KW-0210">Decarboxylase</keyword>
<evidence type="ECO:0000256" key="11">
    <source>
        <dbReference type="SAM" id="Phobius"/>
    </source>
</evidence>
<dbReference type="PANTHER" id="PTHR35809">
    <property type="entry name" value="ARCHAETIDYLSERINE DECARBOXYLASE PROENZYME-RELATED"/>
    <property type="match status" value="1"/>
</dbReference>
<evidence type="ECO:0000256" key="2">
    <source>
        <dbReference type="ARBA" id="ARBA00022516"/>
    </source>
</evidence>
<dbReference type="GO" id="GO:0008654">
    <property type="term" value="P:phospholipid biosynthetic process"/>
    <property type="evidence" value="ECO:0007669"/>
    <property type="project" value="UniProtKB-KW"/>
</dbReference>
<keyword evidence="4" id="KW-0443">Lipid metabolism</keyword>
<keyword evidence="11" id="KW-1133">Transmembrane helix</keyword>
<keyword evidence="1" id="KW-1003">Cell membrane</keyword>
<feature type="transmembrane region" description="Helical" evidence="11">
    <location>
        <begin position="16"/>
        <end position="49"/>
    </location>
</feature>
<name>A0A3B1AYY7_9ZZZZ</name>
<dbReference type="EMBL" id="UOFY01000066">
    <property type="protein sequence ID" value="VAX11296.1"/>
    <property type="molecule type" value="Genomic_DNA"/>
</dbReference>
<keyword evidence="10" id="KW-0670">Pyruvate</keyword>
<evidence type="ECO:0008006" key="13">
    <source>
        <dbReference type="Google" id="ProtNLM"/>
    </source>
</evidence>
<protein>
    <recommendedName>
        <fullName evidence="13">Phosphatidylserine decarboxylase</fullName>
    </recommendedName>
</protein>
<evidence type="ECO:0000256" key="1">
    <source>
        <dbReference type="ARBA" id="ARBA00022475"/>
    </source>
</evidence>
<evidence type="ECO:0000256" key="6">
    <source>
        <dbReference type="ARBA" id="ARBA00023145"/>
    </source>
</evidence>
<dbReference type="InterPro" id="IPR003817">
    <property type="entry name" value="PS_Dcarbxylase"/>
</dbReference>
<dbReference type="GO" id="GO:0004609">
    <property type="term" value="F:phosphatidylserine decarboxylase activity"/>
    <property type="evidence" value="ECO:0007669"/>
    <property type="project" value="InterPro"/>
</dbReference>
<evidence type="ECO:0000256" key="7">
    <source>
        <dbReference type="ARBA" id="ARBA00023209"/>
    </source>
</evidence>
<keyword evidence="7" id="KW-0594">Phospholipid biosynthesis</keyword>
<reference evidence="12" key="1">
    <citation type="submission" date="2018-06" db="EMBL/GenBank/DDBJ databases">
        <authorList>
            <person name="Zhirakovskaya E."/>
        </authorList>
    </citation>
    <scope>NUCLEOTIDE SEQUENCE</scope>
</reference>
<sequence length="212" mass="22901">MPVSQHSSVAKEGMPLLIAVIVGALVLQMLYGSITWPAWLVVVVVGWLLRDPQRATPASPLGIVAPVDGKIIAVDICKDPYLSSESLKISIRMPLTGTFTLRSVTEGNIIQHWMGETIPHGTGHAHAVWLQTDEEDDVVLALSPGHFFGRIACYLSTGDRVGQGRRCGYIPLGAQLDIYLPVDSPARVKVGDKVFGGESLIAQFVHRTPISD</sequence>
<accession>A0A3B1AYY7</accession>
<evidence type="ECO:0000313" key="12">
    <source>
        <dbReference type="EMBL" id="VAX11296.1"/>
    </source>
</evidence>
<evidence type="ECO:0000256" key="10">
    <source>
        <dbReference type="ARBA" id="ARBA00023317"/>
    </source>
</evidence>
<evidence type="ECO:0000256" key="3">
    <source>
        <dbReference type="ARBA" id="ARBA00022793"/>
    </source>
</evidence>